<dbReference type="Pfam" id="PF04588">
    <property type="entry name" value="HIG_1_N"/>
    <property type="match status" value="1"/>
</dbReference>
<feature type="transmembrane region" description="Helical" evidence="6">
    <location>
        <begin position="20"/>
        <end position="38"/>
    </location>
</feature>
<evidence type="ECO:0000259" key="7">
    <source>
        <dbReference type="PROSITE" id="PS51503"/>
    </source>
</evidence>
<dbReference type="PROSITE" id="PS51503">
    <property type="entry name" value="HIG1"/>
    <property type="match status" value="1"/>
</dbReference>
<keyword evidence="3 6" id="KW-1133">Transmembrane helix</keyword>
<dbReference type="EMBL" id="MU004232">
    <property type="protein sequence ID" value="KAF2672427.1"/>
    <property type="molecule type" value="Genomic_DNA"/>
</dbReference>
<gene>
    <name evidence="8" type="ORF">BT63DRAFT_411698</name>
</gene>
<dbReference type="Proteomes" id="UP000799302">
    <property type="component" value="Unassembled WGS sequence"/>
</dbReference>
<feature type="transmembrane region" description="Helical" evidence="6">
    <location>
        <begin position="116"/>
        <end position="135"/>
    </location>
</feature>
<evidence type="ECO:0000256" key="4">
    <source>
        <dbReference type="ARBA" id="ARBA00023136"/>
    </source>
</evidence>
<dbReference type="InterPro" id="IPR007667">
    <property type="entry name" value="Hypoxia_induced_domain"/>
</dbReference>
<dbReference type="PANTHER" id="PTHR28018">
    <property type="entry name" value="RESPIRATORY SUPERCOMPLEX FACTOR 2, MITOCHONDRIAL"/>
    <property type="match status" value="1"/>
</dbReference>
<keyword evidence="2 6" id="KW-0812">Transmembrane</keyword>
<feature type="domain" description="HIG1" evidence="7">
    <location>
        <begin position="86"/>
        <end position="179"/>
    </location>
</feature>
<keyword evidence="9" id="KW-1185">Reference proteome</keyword>
<evidence type="ECO:0000256" key="6">
    <source>
        <dbReference type="SAM" id="Phobius"/>
    </source>
</evidence>
<protein>
    <recommendedName>
        <fullName evidence="7">HIG1 domain-containing protein</fullName>
    </recommendedName>
</protein>
<reference evidence="8" key="1">
    <citation type="journal article" date="2020" name="Stud. Mycol.">
        <title>101 Dothideomycetes genomes: a test case for predicting lifestyles and emergence of pathogens.</title>
        <authorList>
            <person name="Haridas S."/>
            <person name="Albert R."/>
            <person name="Binder M."/>
            <person name="Bloem J."/>
            <person name="Labutti K."/>
            <person name="Salamov A."/>
            <person name="Andreopoulos B."/>
            <person name="Baker S."/>
            <person name="Barry K."/>
            <person name="Bills G."/>
            <person name="Bluhm B."/>
            <person name="Cannon C."/>
            <person name="Castanera R."/>
            <person name="Culley D."/>
            <person name="Daum C."/>
            <person name="Ezra D."/>
            <person name="Gonzalez J."/>
            <person name="Henrissat B."/>
            <person name="Kuo A."/>
            <person name="Liang C."/>
            <person name="Lipzen A."/>
            <person name="Lutzoni F."/>
            <person name="Magnuson J."/>
            <person name="Mondo S."/>
            <person name="Nolan M."/>
            <person name="Ohm R."/>
            <person name="Pangilinan J."/>
            <person name="Park H.-J."/>
            <person name="Ramirez L."/>
            <person name="Alfaro M."/>
            <person name="Sun H."/>
            <person name="Tritt A."/>
            <person name="Yoshinaga Y."/>
            <person name="Zwiers L.-H."/>
            <person name="Turgeon B."/>
            <person name="Goodwin S."/>
            <person name="Spatafora J."/>
            <person name="Crous P."/>
            <person name="Grigoriev I."/>
        </authorList>
    </citation>
    <scope>NUCLEOTIDE SEQUENCE</scope>
    <source>
        <strain evidence="8">CBS 115976</strain>
    </source>
</reference>
<dbReference type="GO" id="GO:0005739">
    <property type="term" value="C:mitochondrion"/>
    <property type="evidence" value="ECO:0007669"/>
    <property type="project" value="UniProtKB-SubCell"/>
</dbReference>
<comment type="subcellular location">
    <subcellularLocation>
        <location evidence="1">Mitochondrion</location>
    </subcellularLocation>
</comment>
<sequence>MKILTKEEEAAHYNATLKGGAIGGALGLGIGSAGILLANRRFPAFRSLTPQLKAFLATSSATFTLIIGADRASRNYELHRNAQRLAYSQHVSEADRLEATKPFATRAKDWAGDNRYSIVCAGWLASMGVALALVRRNPYLSTGQKLVQSRVYAQGLTLAVLLASFGLEARDVAQSKGRWETVKVLDPEDPMHQRMIEKKVHHERYEGEDQWMEVIAAEEKREKERQLRHKKEMATAQEAVERAHNKKHPQ</sequence>
<dbReference type="OrthoDB" id="1915122at2759"/>
<evidence type="ECO:0000256" key="2">
    <source>
        <dbReference type="ARBA" id="ARBA00022692"/>
    </source>
</evidence>
<name>A0A6A6ULU9_9PEZI</name>
<organism evidence="8 9">
    <name type="scientific">Microthyrium microscopicum</name>
    <dbReference type="NCBI Taxonomy" id="703497"/>
    <lineage>
        <taxon>Eukaryota</taxon>
        <taxon>Fungi</taxon>
        <taxon>Dikarya</taxon>
        <taxon>Ascomycota</taxon>
        <taxon>Pezizomycotina</taxon>
        <taxon>Dothideomycetes</taxon>
        <taxon>Dothideomycetes incertae sedis</taxon>
        <taxon>Microthyriales</taxon>
        <taxon>Microthyriaceae</taxon>
        <taxon>Microthyrium</taxon>
    </lineage>
</organism>
<evidence type="ECO:0000256" key="5">
    <source>
        <dbReference type="SAM" id="MobiDB-lite"/>
    </source>
</evidence>
<dbReference type="GO" id="GO:0033617">
    <property type="term" value="P:mitochondrial respiratory chain complex IV assembly"/>
    <property type="evidence" value="ECO:0007669"/>
    <property type="project" value="TreeGrafter"/>
</dbReference>
<dbReference type="InterPro" id="IPR040153">
    <property type="entry name" value="Rcf2"/>
</dbReference>
<feature type="transmembrane region" description="Helical" evidence="6">
    <location>
        <begin position="151"/>
        <end position="169"/>
    </location>
</feature>
<keyword evidence="4 6" id="KW-0472">Membrane</keyword>
<accession>A0A6A6ULU9</accession>
<evidence type="ECO:0000256" key="3">
    <source>
        <dbReference type="ARBA" id="ARBA00022989"/>
    </source>
</evidence>
<evidence type="ECO:0000313" key="9">
    <source>
        <dbReference type="Proteomes" id="UP000799302"/>
    </source>
</evidence>
<dbReference type="AlphaFoldDB" id="A0A6A6ULU9"/>
<evidence type="ECO:0000313" key="8">
    <source>
        <dbReference type="EMBL" id="KAF2672427.1"/>
    </source>
</evidence>
<feature type="region of interest" description="Disordered" evidence="5">
    <location>
        <begin position="222"/>
        <end position="250"/>
    </location>
</feature>
<evidence type="ECO:0000256" key="1">
    <source>
        <dbReference type="ARBA" id="ARBA00004173"/>
    </source>
</evidence>
<dbReference type="PANTHER" id="PTHR28018:SF3">
    <property type="entry name" value="RESPIRATORY SUPERCOMPLEX FACTOR 2, MITOCHONDRIAL"/>
    <property type="match status" value="1"/>
</dbReference>
<proteinExistence type="predicted"/>